<comment type="caution">
    <text evidence="3">The sequence shown here is derived from an EMBL/GenBank/DDBJ whole genome shotgun (WGS) entry which is preliminary data.</text>
</comment>
<keyword evidence="2" id="KW-0732">Signal</keyword>
<keyword evidence="1" id="KW-1133">Transmembrane helix</keyword>
<keyword evidence="1" id="KW-0812">Transmembrane</keyword>
<feature type="transmembrane region" description="Helical" evidence="1">
    <location>
        <begin position="108"/>
        <end position="130"/>
    </location>
</feature>
<keyword evidence="4" id="KW-1185">Reference proteome</keyword>
<keyword evidence="1" id="KW-0472">Membrane</keyword>
<dbReference type="PROSITE" id="PS51257">
    <property type="entry name" value="PROKAR_LIPOPROTEIN"/>
    <property type="match status" value="1"/>
</dbReference>
<organism evidence="3 4">
    <name type="scientific">Ideonella azotifigens</name>
    <dbReference type="NCBI Taxonomy" id="513160"/>
    <lineage>
        <taxon>Bacteria</taxon>
        <taxon>Pseudomonadati</taxon>
        <taxon>Pseudomonadota</taxon>
        <taxon>Betaproteobacteria</taxon>
        <taxon>Burkholderiales</taxon>
        <taxon>Sphaerotilaceae</taxon>
        <taxon>Ideonella</taxon>
    </lineage>
</organism>
<protein>
    <submittedName>
        <fullName evidence="3">Uncharacterized protein</fullName>
    </submittedName>
</protein>
<dbReference type="RefSeq" id="WP_141291485.1">
    <property type="nucleotide sequence ID" value="NZ_BAAAEW010000014.1"/>
</dbReference>
<dbReference type="Proteomes" id="UP001500279">
    <property type="component" value="Unassembled WGS sequence"/>
</dbReference>
<feature type="chain" id="PRO_5047473751" evidence="2">
    <location>
        <begin position="25"/>
        <end position="142"/>
    </location>
</feature>
<name>A0ABN1K1J7_9BURK</name>
<dbReference type="EMBL" id="BAAAEW010000014">
    <property type="protein sequence ID" value="GAA0752147.1"/>
    <property type="molecule type" value="Genomic_DNA"/>
</dbReference>
<gene>
    <name evidence="3" type="ORF">GCM10009107_25690</name>
</gene>
<accession>A0ABN1K1J7</accession>
<reference evidence="3 4" key="1">
    <citation type="journal article" date="2019" name="Int. J. Syst. Evol. Microbiol.">
        <title>The Global Catalogue of Microorganisms (GCM) 10K type strain sequencing project: providing services to taxonomists for standard genome sequencing and annotation.</title>
        <authorList>
            <consortium name="The Broad Institute Genomics Platform"/>
            <consortium name="The Broad Institute Genome Sequencing Center for Infectious Disease"/>
            <person name="Wu L."/>
            <person name="Ma J."/>
        </authorList>
    </citation>
    <scope>NUCLEOTIDE SEQUENCE [LARGE SCALE GENOMIC DNA]</scope>
    <source>
        <strain evidence="3 4">JCM 15503</strain>
    </source>
</reference>
<evidence type="ECO:0000313" key="3">
    <source>
        <dbReference type="EMBL" id="GAA0752147.1"/>
    </source>
</evidence>
<feature type="signal peptide" evidence="2">
    <location>
        <begin position="1"/>
        <end position="24"/>
    </location>
</feature>
<sequence>MHDASVRRQLRRLGLVLLSASLVACTTVRPVALNQADKPSIYGRMDDLHLGDKVTIATTDGRTLELKLTEVQRGVIEGKVEGQDTAIRLRDEDIKDIQRVEVSGGKTMGMATGVFVAVVVVPMLLLIRALTISSNSAKNSSH</sequence>
<evidence type="ECO:0000313" key="4">
    <source>
        <dbReference type="Proteomes" id="UP001500279"/>
    </source>
</evidence>
<evidence type="ECO:0000256" key="2">
    <source>
        <dbReference type="SAM" id="SignalP"/>
    </source>
</evidence>
<evidence type="ECO:0000256" key="1">
    <source>
        <dbReference type="SAM" id="Phobius"/>
    </source>
</evidence>
<proteinExistence type="predicted"/>